<comment type="subcellular location">
    <subcellularLocation>
        <location evidence="3">Nucleus</location>
    </subcellularLocation>
</comment>
<sequence length="249" mass="27828">MDQKSHRCADFKWKDVDAGGKLMAFGSYRLGVHSSGADIDTVIIAPRHITRINFFSSFKQILMNDPNVKDLEAVENAFVPIITTTYSGIELDVLFARLKKPTIPRNIDLSDDSLFVNLDEASIRSLNGIRVAEQLLVPNRDTFCQSLRAIKLWAKNHGVYSNAMGFFGGITWAILVARTCQLYPNAAPSKIIQKVFLVFSTWNWPSPVILKHFDCVDSKLANLNKLVWDSRINSSISFDANSDSCIPGT</sequence>
<dbReference type="Proteomes" id="UP000483820">
    <property type="component" value="Chromosome V"/>
</dbReference>
<keyword evidence="8" id="KW-0479">Metal-binding</keyword>
<evidence type="ECO:0000256" key="11">
    <source>
        <dbReference type="ARBA" id="ARBA00022842"/>
    </source>
</evidence>
<evidence type="ECO:0000256" key="5">
    <source>
        <dbReference type="ARBA" id="ARBA00012388"/>
    </source>
</evidence>
<organism evidence="16 17">
    <name type="scientific">Caenorhabditis remanei</name>
    <name type="common">Caenorhabditis vulgaris</name>
    <dbReference type="NCBI Taxonomy" id="31234"/>
    <lineage>
        <taxon>Eukaryota</taxon>
        <taxon>Metazoa</taxon>
        <taxon>Ecdysozoa</taxon>
        <taxon>Nematoda</taxon>
        <taxon>Chromadorea</taxon>
        <taxon>Rhabditida</taxon>
        <taxon>Rhabditina</taxon>
        <taxon>Rhabditomorpha</taxon>
        <taxon>Rhabditoidea</taxon>
        <taxon>Rhabditidae</taxon>
        <taxon>Peloderinae</taxon>
        <taxon>Caenorhabditis</taxon>
    </lineage>
</organism>
<protein>
    <recommendedName>
        <fullName evidence="5">polynucleotide adenylyltransferase</fullName>
        <ecNumber evidence="5">2.7.7.19</ecNumber>
    </recommendedName>
</protein>
<dbReference type="PANTHER" id="PTHR10682:SF10">
    <property type="entry name" value="POLYNUCLEOTIDE ADENYLYLTRANSFERASE"/>
    <property type="match status" value="1"/>
</dbReference>
<keyword evidence="11" id="KW-0460">Magnesium</keyword>
<evidence type="ECO:0000256" key="3">
    <source>
        <dbReference type="ARBA" id="ARBA00004123"/>
    </source>
</evidence>
<evidence type="ECO:0000256" key="8">
    <source>
        <dbReference type="ARBA" id="ARBA00022723"/>
    </source>
</evidence>
<proteinExistence type="inferred from homology"/>
<evidence type="ECO:0000313" key="17">
    <source>
        <dbReference type="Proteomes" id="UP000483820"/>
    </source>
</evidence>
<dbReference type="InterPro" id="IPR007012">
    <property type="entry name" value="PolA_pol_cen_dom"/>
</dbReference>
<feature type="domain" description="Poly(A) polymerase nucleotidyltransferase" evidence="15">
    <location>
        <begin position="17"/>
        <end position="136"/>
    </location>
</feature>
<evidence type="ECO:0000256" key="7">
    <source>
        <dbReference type="ARBA" id="ARBA00022679"/>
    </source>
</evidence>
<dbReference type="GO" id="GO:0006397">
    <property type="term" value="P:mRNA processing"/>
    <property type="evidence" value="ECO:0007669"/>
    <property type="project" value="UniProtKB-KW"/>
</dbReference>
<evidence type="ECO:0000256" key="13">
    <source>
        <dbReference type="ARBA" id="ARBA00048830"/>
    </source>
</evidence>
<evidence type="ECO:0000256" key="1">
    <source>
        <dbReference type="ARBA" id="ARBA00001936"/>
    </source>
</evidence>
<comment type="catalytic activity">
    <reaction evidence="13">
        <text>RNA(n) + ATP = RNA(n)-3'-adenine ribonucleotide + diphosphate</text>
        <dbReference type="Rhea" id="RHEA:11332"/>
        <dbReference type="Rhea" id="RHEA-COMP:14527"/>
        <dbReference type="Rhea" id="RHEA-COMP:17347"/>
        <dbReference type="ChEBI" id="CHEBI:30616"/>
        <dbReference type="ChEBI" id="CHEBI:33019"/>
        <dbReference type="ChEBI" id="CHEBI:140395"/>
        <dbReference type="ChEBI" id="CHEBI:173115"/>
        <dbReference type="EC" id="2.7.7.19"/>
    </reaction>
</comment>
<comment type="similarity">
    <text evidence="4">Belongs to the poly(A) polymerase family.</text>
</comment>
<gene>
    <name evidence="16" type="ORF">GCK72_019157</name>
</gene>
<feature type="domain" description="Poly(A) polymerase central" evidence="14">
    <location>
        <begin position="142"/>
        <end position="235"/>
    </location>
</feature>
<evidence type="ECO:0000256" key="9">
    <source>
        <dbReference type="ARBA" id="ARBA00022741"/>
    </source>
</evidence>
<dbReference type="KEGG" id="crq:GCK72_019157"/>
<dbReference type="SUPFAM" id="SSF81301">
    <property type="entry name" value="Nucleotidyltransferase"/>
    <property type="match status" value="1"/>
</dbReference>
<dbReference type="GO" id="GO:0005634">
    <property type="term" value="C:nucleus"/>
    <property type="evidence" value="ECO:0007669"/>
    <property type="project" value="UniProtKB-SubCell"/>
</dbReference>
<dbReference type="InterPro" id="IPR043519">
    <property type="entry name" value="NT_sf"/>
</dbReference>
<dbReference type="InterPro" id="IPR048840">
    <property type="entry name" value="PolA_pol_NTPase"/>
</dbReference>
<comment type="cofactor">
    <cofactor evidence="1">
        <name>Mn(2+)</name>
        <dbReference type="ChEBI" id="CHEBI:29035"/>
    </cofactor>
</comment>
<evidence type="ECO:0000313" key="16">
    <source>
        <dbReference type="EMBL" id="KAF1752602.1"/>
    </source>
</evidence>
<accession>A0A6A5GDQ2</accession>
<comment type="cofactor">
    <cofactor evidence="2">
        <name>Mg(2+)</name>
        <dbReference type="ChEBI" id="CHEBI:18420"/>
    </cofactor>
</comment>
<evidence type="ECO:0000259" key="14">
    <source>
        <dbReference type="Pfam" id="PF04928"/>
    </source>
</evidence>
<dbReference type="CTD" id="78776755"/>
<dbReference type="PANTHER" id="PTHR10682">
    <property type="entry name" value="POLY A POLYMERASE"/>
    <property type="match status" value="1"/>
</dbReference>
<evidence type="ECO:0000256" key="6">
    <source>
        <dbReference type="ARBA" id="ARBA00022664"/>
    </source>
</evidence>
<evidence type="ECO:0000256" key="10">
    <source>
        <dbReference type="ARBA" id="ARBA00022840"/>
    </source>
</evidence>
<keyword evidence="12" id="KW-0539">Nucleus</keyword>
<dbReference type="FunFam" id="3.30.460.10:FF:000002">
    <property type="entry name" value="Poly(A) polymerase alpha, putative"/>
    <property type="match status" value="1"/>
</dbReference>
<dbReference type="Pfam" id="PF04928">
    <property type="entry name" value="PAP_central"/>
    <property type="match status" value="1"/>
</dbReference>
<dbReference type="GO" id="GO:0005524">
    <property type="term" value="F:ATP binding"/>
    <property type="evidence" value="ECO:0007669"/>
    <property type="project" value="UniProtKB-KW"/>
</dbReference>
<keyword evidence="10" id="KW-0067">ATP-binding</keyword>
<keyword evidence="6" id="KW-0507">mRNA processing</keyword>
<dbReference type="Gene3D" id="1.10.1410.10">
    <property type="match status" value="1"/>
</dbReference>
<dbReference type="GO" id="GO:1990817">
    <property type="term" value="F:poly(A) RNA polymerase activity"/>
    <property type="evidence" value="ECO:0007669"/>
    <property type="project" value="UniProtKB-EC"/>
</dbReference>
<dbReference type="EMBL" id="WUAV01000005">
    <property type="protein sequence ID" value="KAF1752602.1"/>
    <property type="molecule type" value="Genomic_DNA"/>
</dbReference>
<dbReference type="EC" id="2.7.7.19" evidence="5"/>
<dbReference type="RefSeq" id="XP_053581813.1">
    <property type="nucleotide sequence ID" value="XM_053732900.1"/>
</dbReference>
<dbReference type="Pfam" id="PF20750">
    <property type="entry name" value="PAP_NTPase"/>
    <property type="match status" value="1"/>
</dbReference>
<evidence type="ECO:0000256" key="12">
    <source>
        <dbReference type="ARBA" id="ARBA00023242"/>
    </source>
</evidence>
<evidence type="ECO:0000259" key="15">
    <source>
        <dbReference type="Pfam" id="PF20750"/>
    </source>
</evidence>
<dbReference type="GO" id="GO:0046872">
    <property type="term" value="F:metal ion binding"/>
    <property type="evidence" value="ECO:0007669"/>
    <property type="project" value="UniProtKB-KW"/>
</dbReference>
<name>A0A6A5GDQ2_CAERE</name>
<dbReference type="SUPFAM" id="SSF81631">
    <property type="entry name" value="PAP/OAS1 substrate-binding domain"/>
    <property type="match status" value="1"/>
</dbReference>
<evidence type="ECO:0000256" key="4">
    <source>
        <dbReference type="ARBA" id="ARBA00010912"/>
    </source>
</evidence>
<dbReference type="CDD" id="cd05402">
    <property type="entry name" value="NT_PAP_TUTase"/>
    <property type="match status" value="1"/>
</dbReference>
<reference evidence="16 17" key="1">
    <citation type="submission" date="2019-12" db="EMBL/GenBank/DDBJ databases">
        <title>Chromosome-level assembly of the Caenorhabditis remanei genome.</title>
        <authorList>
            <person name="Teterina A.A."/>
            <person name="Willis J.H."/>
            <person name="Phillips P.C."/>
        </authorList>
    </citation>
    <scope>NUCLEOTIDE SEQUENCE [LARGE SCALE GENOMIC DNA]</scope>
    <source>
        <strain evidence="16 17">PX506</strain>
        <tissue evidence="16">Whole organism</tissue>
    </source>
</reference>
<dbReference type="Gene3D" id="3.30.460.10">
    <property type="entry name" value="Beta Polymerase, domain 2"/>
    <property type="match status" value="1"/>
</dbReference>
<comment type="caution">
    <text evidence="16">The sequence shown here is derived from an EMBL/GenBank/DDBJ whole genome shotgun (WGS) entry which is preliminary data.</text>
</comment>
<evidence type="ECO:0000256" key="2">
    <source>
        <dbReference type="ARBA" id="ARBA00001946"/>
    </source>
</evidence>
<keyword evidence="7" id="KW-0808">Transferase</keyword>
<dbReference type="GeneID" id="78776755"/>
<keyword evidence="9" id="KW-0547">Nucleotide-binding</keyword>
<dbReference type="AlphaFoldDB" id="A0A6A5GDQ2"/>